<dbReference type="NCBIfam" id="TIGR03517">
    <property type="entry name" value="GldM_gliding"/>
    <property type="match status" value="1"/>
</dbReference>
<reference evidence="5 6" key="1">
    <citation type="submission" date="2019-12" db="EMBL/GenBank/DDBJ databases">
        <title>Mucilaginibacter sp. HMF7410 genome sequencing and assembly.</title>
        <authorList>
            <person name="Kang H."/>
            <person name="Cha I."/>
            <person name="Kim H."/>
            <person name="Joh K."/>
        </authorList>
    </citation>
    <scope>NUCLEOTIDE SEQUENCE [LARGE SCALE GENOMIC DNA]</scope>
    <source>
        <strain evidence="5 6">HMF7410</strain>
    </source>
</reference>
<dbReference type="InterPro" id="IPR022719">
    <property type="entry name" value="Motility-assoc_prot_GldM_C"/>
</dbReference>
<feature type="domain" description="Gliding motility-associated protein GldM second immunoglobulin-like" evidence="4">
    <location>
        <begin position="320"/>
        <end position="402"/>
    </location>
</feature>
<evidence type="ECO:0000313" key="5">
    <source>
        <dbReference type="EMBL" id="MVN20303.1"/>
    </source>
</evidence>
<dbReference type="InterPro" id="IPR019859">
    <property type="entry name" value="Motility-assoc_prot_GldM"/>
</dbReference>
<dbReference type="EMBL" id="WPIK01000002">
    <property type="protein sequence ID" value="MVN20303.1"/>
    <property type="molecule type" value="Genomic_DNA"/>
</dbReference>
<dbReference type="InterPro" id="IPR022720">
    <property type="entry name" value="Motility-assoc_prot_GldM_N"/>
</dbReference>
<dbReference type="Proteomes" id="UP000462014">
    <property type="component" value="Unassembled WGS sequence"/>
</dbReference>
<gene>
    <name evidence="5" type="primary">gldM</name>
    <name evidence="5" type="ORF">GO621_01980</name>
</gene>
<protein>
    <submittedName>
        <fullName evidence="5">Gliding motility protein GldM</fullName>
    </submittedName>
</protein>
<feature type="domain" description="Gliding motility-associated protein GldM C-terminal" evidence="1">
    <location>
        <begin position="405"/>
        <end position="507"/>
    </location>
</feature>
<feature type="domain" description="Gliding motility-associated protein GldM N-terminal" evidence="2">
    <location>
        <begin position="32"/>
        <end position="217"/>
    </location>
</feature>
<accession>A0A7K1SSL6</accession>
<dbReference type="RefSeq" id="WP_157563684.1">
    <property type="nucleotide sequence ID" value="NZ_WPIK01000002.1"/>
</dbReference>
<evidence type="ECO:0000313" key="6">
    <source>
        <dbReference type="Proteomes" id="UP000462014"/>
    </source>
</evidence>
<feature type="domain" description="Gliding motility-associated protein GldM first immunoglobulin-like" evidence="3">
    <location>
        <begin position="221"/>
        <end position="317"/>
    </location>
</feature>
<dbReference type="AlphaFoldDB" id="A0A7K1SSL6"/>
<evidence type="ECO:0000259" key="3">
    <source>
        <dbReference type="Pfam" id="PF21601"/>
    </source>
</evidence>
<dbReference type="InterPro" id="IPR048406">
    <property type="entry name" value="GldM_Ig-like-2"/>
</dbReference>
<dbReference type="Pfam" id="PF21601">
    <property type="entry name" value="GldM_2nd"/>
    <property type="match status" value="1"/>
</dbReference>
<sequence>MAGGKETTRQRMINIMYLVLLAMLALNVSDTILNAFKNINDSLNTSKTNVNNSVTQLFTSFENTKLKEEPARAKPIYDKAVQARAVADDLNSYIDKLKEHFVKEGQGYSEESGDLVERANLDISPGYMVNQGEGLKLKNKINETREKLISLVDPKDRQGLTFSLEANDPKKAVEGKRKWEEINFGEGTPLTAAMTVLTKIQTDTKNAESDVVKKIFGKMDQAVVNLDQFSAVAVAPSSYVVAGQPYTAEVFLTASDSKSNPDIAVNGAKLATQNGRGKYTVGTSREGVFTWVGSIRVKQNDGTIKEYKTAPQTYQVARPSAVVSPDKMNVLYVGVPNPVSVSAPGIAREKLHLSISGGSISGSAGKFVATVSSPGTTAKITVSGETSPGKTQVLGVQEFRVKRIPDPKAQFAGKSSGTTASGNIKAQDKVFAKLENFDFDAKFNVTRFSLTIIKPRQDAITISGSGSELSGPMRAALATITPGSRVVFDNIIAVGPDGTQRGLDPIVLLAN</sequence>
<evidence type="ECO:0000259" key="4">
    <source>
        <dbReference type="Pfam" id="PF21602"/>
    </source>
</evidence>
<dbReference type="Pfam" id="PF12080">
    <property type="entry name" value="GldM_4th"/>
    <property type="match status" value="1"/>
</dbReference>
<organism evidence="5 6">
    <name type="scientific">Mucilaginibacter arboris</name>
    <dbReference type="NCBI Taxonomy" id="2682090"/>
    <lineage>
        <taxon>Bacteria</taxon>
        <taxon>Pseudomonadati</taxon>
        <taxon>Bacteroidota</taxon>
        <taxon>Sphingobacteriia</taxon>
        <taxon>Sphingobacteriales</taxon>
        <taxon>Sphingobacteriaceae</taxon>
        <taxon>Mucilaginibacter</taxon>
    </lineage>
</organism>
<dbReference type="Pfam" id="PF21602">
    <property type="entry name" value="GldM_3rd"/>
    <property type="match status" value="1"/>
</dbReference>
<name>A0A7K1SSL6_9SPHI</name>
<dbReference type="Pfam" id="PF12081">
    <property type="entry name" value="GldM_1st"/>
    <property type="match status" value="1"/>
</dbReference>
<dbReference type="InterPro" id="IPR048405">
    <property type="entry name" value="GldM_Ig-like-1"/>
</dbReference>
<proteinExistence type="predicted"/>
<keyword evidence="6" id="KW-1185">Reference proteome</keyword>
<evidence type="ECO:0000259" key="2">
    <source>
        <dbReference type="Pfam" id="PF12081"/>
    </source>
</evidence>
<evidence type="ECO:0000259" key="1">
    <source>
        <dbReference type="Pfam" id="PF12080"/>
    </source>
</evidence>
<comment type="caution">
    <text evidence="5">The sequence shown here is derived from an EMBL/GenBank/DDBJ whole genome shotgun (WGS) entry which is preliminary data.</text>
</comment>